<gene>
    <name evidence="1" type="ORF">NQ315_013868</name>
</gene>
<evidence type="ECO:0000313" key="1">
    <source>
        <dbReference type="EMBL" id="KAJ8913488.1"/>
    </source>
</evidence>
<evidence type="ECO:0008006" key="3">
    <source>
        <dbReference type="Google" id="ProtNLM"/>
    </source>
</evidence>
<dbReference type="Proteomes" id="UP001159042">
    <property type="component" value="Unassembled WGS sequence"/>
</dbReference>
<dbReference type="AlphaFoldDB" id="A0AAV8VH17"/>
<organism evidence="1 2">
    <name type="scientific">Exocentrus adspersus</name>
    <dbReference type="NCBI Taxonomy" id="1586481"/>
    <lineage>
        <taxon>Eukaryota</taxon>
        <taxon>Metazoa</taxon>
        <taxon>Ecdysozoa</taxon>
        <taxon>Arthropoda</taxon>
        <taxon>Hexapoda</taxon>
        <taxon>Insecta</taxon>
        <taxon>Pterygota</taxon>
        <taxon>Neoptera</taxon>
        <taxon>Endopterygota</taxon>
        <taxon>Coleoptera</taxon>
        <taxon>Polyphaga</taxon>
        <taxon>Cucujiformia</taxon>
        <taxon>Chrysomeloidea</taxon>
        <taxon>Cerambycidae</taxon>
        <taxon>Lamiinae</taxon>
        <taxon>Acanthocinini</taxon>
        <taxon>Exocentrus</taxon>
    </lineage>
</organism>
<dbReference type="EMBL" id="JANEYG010000093">
    <property type="protein sequence ID" value="KAJ8913488.1"/>
    <property type="molecule type" value="Genomic_DNA"/>
</dbReference>
<reference evidence="1 2" key="1">
    <citation type="journal article" date="2023" name="Insect Mol. Biol.">
        <title>Genome sequencing provides insights into the evolution of gene families encoding plant cell wall-degrading enzymes in longhorned beetles.</title>
        <authorList>
            <person name="Shin N.R."/>
            <person name="Okamura Y."/>
            <person name="Kirsch R."/>
            <person name="Pauchet Y."/>
        </authorList>
    </citation>
    <scope>NUCLEOTIDE SEQUENCE [LARGE SCALE GENOMIC DNA]</scope>
    <source>
        <strain evidence="1">EAD_L_NR</strain>
    </source>
</reference>
<sequence length="140" mass="16606">MYTSSDEEEALLFLAMEEDNLRRKRKWVHKINQERLQYGEFHTLMPELRKDEKRFFIYFRMTVACFDELLHLIENDIRKLDTNYREAISPEERLSIALRYLATGDTFYTIGHSFRVGFSTVSAIVTEVCKAISTNLQNIL</sequence>
<evidence type="ECO:0000313" key="2">
    <source>
        <dbReference type="Proteomes" id="UP001159042"/>
    </source>
</evidence>
<name>A0AAV8VH17_9CUCU</name>
<accession>A0AAV8VH17</accession>
<proteinExistence type="predicted"/>
<comment type="caution">
    <text evidence="1">The sequence shown here is derived from an EMBL/GenBank/DDBJ whole genome shotgun (WGS) entry which is preliminary data.</text>
</comment>
<protein>
    <recommendedName>
        <fullName evidence="3">Transposase Helix-turn-helix domain-containing protein</fullName>
    </recommendedName>
</protein>
<keyword evidence="2" id="KW-1185">Reference proteome</keyword>